<evidence type="ECO:0000256" key="3">
    <source>
        <dbReference type="ARBA" id="ARBA00023242"/>
    </source>
</evidence>
<feature type="domain" description="RRM" evidence="6">
    <location>
        <begin position="90"/>
        <end position="160"/>
    </location>
</feature>
<feature type="region of interest" description="Disordered" evidence="5">
    <location>
        <begin position="162"/>
        <end position="198"/>
    </location>
</feature>
<comment type="subcellular location">
    <subcellularLocation>
        <location evidence="1">Nucleus</location>
    </subcellularLocation>
</comment>
<dbReference type="PROSITE" id="PS50102">
    <property type="entry name" value="RRM"/>
    <property type="match status" value="2"/>
</dbReference>
<accession>A0A0V0S553</accession>
<evidence type="ECO:0000313" key="7">
    <source>
        <dbReference type="EMBL" id="KRX21810.1"/>
    </source>
</evidence>
<dbReference type="SUPFAM" id="SSF54928">
    <property type="entry name" value="RNA-binding domain, RBD"/>
    <property type="match status" value="2"/>
</dbReference>
<dbReference type="CDD" id="cd12337">
    <property type="entry name" value="RRM1_SRSF4_like"/>
    <property type="match status" value="1"/>
</dbReference>
<dbReference type="OrthoDB" id="1099063at2759"/>
<dbReference type="EMBL" id="JYDL01000036">
    <property type="protein sequence ID" value="KRX21810.1"/>
    <property type="molecule type" value="Genomic_DNA"/>
</dbReference>
<feature type="compositionally biased region" description="Low complexity" evidence="5">
    <location>
        <begin position="557"/>
        <end position="569"/>
    </location>
</feature>
<evidence type="ECO:0000256" key="5">
    <source>
        <dbReference type="SAM" id="MobiDB-lite"/>
    </source>
</evidence>
<reference evidence="7 8" key="1">
    <citation type="submission" date="2015-01" db="EMBL/GenBank/DDBJ databases">
        <title>Evolution of Trichinella species and genotypes.</title>
        <authorList>
            <person name="Korhonen P.K."/>
            <person name="Edoardo P."/>
            <person name="Giuseppe L.R."/>
            <person name="Gasser R.B."/>
        </authorList>
    </citation>
    <scope>NUCLEOTIDE SEQUENCE [LARGE SCALE GENOMIC DNA]</scope>
    <source>
        <strain evidence="7">ISS37</strain>
    </source>
</reference>
<dbReference type="Proteomes" id="UP000054630">
    <property type="component" value="Unassembled WGS sequence"/>
</dbReference>
<proteinExistence type="predicted"/>
<dbReference type="InterPro" id="IPR012677">
    <property type="entry name" value="Nucleotide-bd_a/b_plait_sf"/>
</dbReference>
<keyword evidence="3" id="KW-0539">Nucleus</keyword>
<feature type="compositionally biased region" description="Low complexity" evidence="5">
    <location>
        <begin position="169"/>
        <end position="181"/>
    </location>
</feature>
<name>A0A0V0S553_9BILA</name>
<feature type="compositionally biased region" description="Basic residues" evidence="5">
    <location>
        <begin position="517"/>
        <end position="527"/>
    </location>
</feature>
<feature type="compositionally biased region" description="Low complexity" evidence="5">
    <location>
        <begin position="437"/>
        <end position="448"/>
    </location>
</feature>
<gene>
    <name evidence="7" type="primary">Srsf4</name>
    <name evidence="7" type="ORF">T07_15075</name>
</gene>
<feature type="compositionally biased region" description="Basic residues" evidence="5">
    <location>
        <begin position="545"/>
        <end position="556"/>
    </location>
</feature>
<dbReference type="SMART" id="SM00360">
    <property type="entry name" value="RRM"/>
    <property type="match status" value="2"/>
</dbReference>
<evidence type="ECO:0000256" key="4">
    <source>
        <dbReference type="PROSITE-ProRule" id="PRU00176"/>
    </source>
</evidence>
<organism evidence="7 8">
    <name type="scientific">Trichinella nelsoni</name>
    <dbReference type="NCBI Taxonomy" id="6336"/>
    <lineage>
        <taxon>Eukaryota</taxon>
        <taxon>Metazoa</taxon>
        <taxon>Ecdysozoa</taxon>
        <taxon>Nematoda</taxon>
        <taxon>Enoplea</taxon>
        <taxon>Dorylaimia</taxon>
        <taxon>Trichinellida</taxon>
        <taxon>Trichinellidae</taxon>
        <taxon>Trichinella</taxon>
    </lineage>
</organism>
<dbReference type="PANTHER" id="PTHR48038">
    <property type="entry name" value="RIBONUCLEOPROTEIN RB97D"/>
    <property type="match status" value="1"/>
</dbReference>
<feature type="compositionally biased region" description="Polar residues" evidence="5">
    <location>
        <begin position="609"/>
        <end position="619"/>
    </location>
</feature>
<dbReference type="InterPro" id="IPR000504">
    <property type="entry name" value="RRM_dom"/>
</dbReference>
<dbReference type="Gene3D" id="3.30.70.330">
    <property type="match status" value="2"/>
</dbReference>
<dbReference type="AlphaFoldDB" id="A0A0V0S553"/>
<feature type="compositionally biased region" description="Basic residues" evidence="5">
    <location>
        <begin position="423"/>
        <end position="436"/>
    </location>
</feature>
<comment type="caution">
    <text evidence="7">The sequence shown here is derived from an EMBL/GenBank/DDBJ whole genome shotgun (WGS) entry which is preliminary data.</text>
</comment>
<feature type="domain" description="RRM" evidence="6">
    <location>
        <begin position="349"/>
        <end position="422"/>
    </location>
</feature>
<keyword evidence="8" id="KW-1185">Reference proteome</keyword>
<dbReference type="Pfam" id="PF00076">
    <property type="entry name" value="RRM_1"/>
    <property type="match status" value="2"/>
</dbReference>
<keyword evidence="2 4" id="KW-0694">RNA-binding</keyword>
<dbReference type="GO" id="GO:0005634">
    <property type="term" value="C:nucleus"/>
    <property type="evidence" value="ECO:0007669"/>
    <property type="project" value="UniProtKB-SubCell"/>
</dbReference>
<sequence length="773" mass="87549">MCLQSKLCCLNQQKQPNYKEMQICMDINMFEARSSIPKPSFKRIYKSTHTQMLICEQVPKFASIRQSANKFPWLTRGDCIFALSHEMASSRVYIGRLPYRARERDVEDFFKGYGRIREILLKNGFGFVEFDDPRDADDAVYHLNGRELCGERIIVEMTKRPPKGRDAFRSSYRGSYGSRGFSPERRRRDRDDKYGPPSQTPWRCIVSNVSTRVSWQHLRMAQAKCFQIFFSTGNVVFSSEPNLADNFSARSEVLGTDAVCSMSTRRLSRGVGYHIHCSLTTNRLRPVRACAPVDRCCTCMFLCKKNKYEKRSLRAISFFGLVVTIPERRRSEPFFDQQPPRLVRSWAGIVVFLSLLIVFIISQDLKDFMRQAGEVTYADAHRIKKHEGIVCFASHYELKKAIDMLNGKELNGRKLELFDGSRRSSRSRSRSSRSRSSRSSTSTSASSRSRSRSTPRRRRRSPSVKRSRKSPADSDSRSRSRSASSYRNERGSGKRKSKRSVSDSRSRSRSYSSDGIRRKRSVGKSRRSRSDETASRSRSSSPDKRPRRSPLSRGRRSASSSRSRSTSVGERGGAKRRKKSVGSRSGSRSRSRSRTRSRSRSNDSGSGSPVRSGSESGGPQATVDRRAESGRKRKIAARGSSGSASPKRRSSSTEENNGENLLSRCSPKQKKLNNDFNHSSEIEEPASGDDVGDKRRKNKTKKDQSIDDDDDDNIRNGSTSSKDEHGRRRFTSSSFSDDDANKTSGSDLDVDVDEKQQRTRRTGGYASDSSRSD</sequence>
<dbReference type="STRING" id="6336.A0A0V0S553"/>
<dbReference type="GO" id="GO:0003723">
    <property type="term" value="F:RNA binding"/>
    <property type="evidence" value="ECO:0007669"/>
    <property type="project" value="UniProtKB-UniRule"/>
</dbReference>
<evidence type="ECO:0000313" key="8">
    <source>
        <dbReference type="Proteomes" id="UP000054630"/>
    </source>
</evidence>
<dbReference type="PANTHER" id="PTHR48038:SF3">
    <property type="entry name" value="SPLICING FACTOR, ARGININE_SERINE-RICH 1-RELATED"/>
    <property type="match status" value="1"/>
</dbReference>
<evidence type="ECO:0000256" key="1">
    <source>
        <dbReference type="ARBA" id="ARBA00004123"/>
    </source>
</evidence>
<feature type="region of interest" description="Disordered" evidence="5">
    <location>
        <begin position="419"/>
        <end position="773"/>
    </location>
</feature>
<evidence type="ECO:0000256" key="2">
    <source>
        <dbReference type="ARBA" id="ARBA00022884"/>
    </source>
</evidence>
<dbReference type="FunFam" id="3.30.70.330:FF:000420">
    <property type="entry name" value="serine-arginine protein 55 isoform X1"/>
    <property type="match status" value="1"/>
</dbReference>
<dbReference type="InterPro" id="IPR035979">
    <property type="entry name" value="RBD_domain_sf"/>
</dbReference>
<protein>
    <submittedName>
        <fullName evidence="7">Serine/arginine-rich splicing factor 4</fullName>
    </submittedName>
</protein>
<feature type="compositionally biased region" description="Basic residues" evidence="5">
    <location>
        <begin position="449"/>
        <end position="469"/>
    </location>
</feature>
<feature type="compositionally biased region" description="Basic residues" evidence="5">
    <location>
        <begin position="574"/>
        <end position="599"/>
    </location>
</feature>
<feature type="compositionally biased region" description="Basic and acidic residues" evidence="5">
    <location>
        <begin position="182"/>
        <end position="194"/>
    </location>
</feature>
<evidence type="ECO:0000259" key="6">
    <source>
        <dbReference type="PROSITE" id="PS50102"/>
    </source>
</evidence>